<evidence type="ECO:0000256" key="5">
    <source>
        <dbReference type="ARBA" id="ARBA00022519"/>
    </source>
</evidence>
<evidence type="ECO:0000256" key="4">
    <source>
        <dbReference type="ARBA" id="ARBA00022475"/>
    </source>
</evidence>
<evidence type="ECO:0000256" key="1">
    <source>
        <dbReference type="ARBA" id="ARBA00000085"/>
    </source>
</evidence>
<evidence type="ECO:0000259" key="17">
    <source>
        <dbReference type="PROSITE" id="PS50885"/>
    </source>
</evidence>
<dbReference type="PROSITE" id="PS50109">
    <property type="entry name" value="HIS_KIN"/>
    <property type="match status" value="1"/>
</dbReference>
<sequence length="446" mass="49308">MQRRLKPFLPRSLFGRAALILVLPVVVVQLIVSIAFIQRHFDGVTRQMTGGVTIELRYLRARMEAVSDAGQAQAVAYDLARGLDLGLTFPLAEADIRQTDSREWFDYAGRAITATLYERLSGVRAVDLTSNPLVVQVYMNTNKGPLRIEIKRSRLSASNPHQLLVWMVFTSALMTFIAYIFLRNQLSPITRLARAAEAFGKGQTMPYSPRGATEVRAAGNAFLNMRARIERQIESRTQMLSGVSHDLRTPLTRLKLGLSFLPEDDDTRALQQDVADMERLVDEFLSFARGDAMEEPESVNLTALMHHIVENARRMGQPVTLAPDSSQPGDALETAKLRPQAITRALENLIGNAVRHAAQVEVSLQRSDRVLRFIVEDDGPGIAKDRRDEALEPFKRLDPARNPNKGGGVGLGLSIASDIARSHGGALRLGESERLGGLRAEISVAR</sequence>
<keyword evidence="11" id="KW-0067">ATP-binding</keyword>
<evidence type="ECO:0000256" key="15">
    <source>
        <dbReference type="SAM" id="Phobius"/>
    </source>
</evidence>
<feature type="domain" description="HAMP" evidence="17">
    <location>
        <begin position="183"/>
        <end position="234"/>
    </location>
</feature>
<keyword evidence="10 18" id="KW-0418">Kinase</keyword>
<comment type="caution">
    <text evidence="18">The sequence shown here is derived from an EMBL/GenBank/DDBJ whole genome shotgun (WGS) entry which is preliminary data.</text>
</comment>
<keyword evidence="19" id="KW-1185">Reference proteome</keyword>
<keyword evidence="6" id="KW-0597">Phosphoprotein</keyword>
<keyword evidence="5" id="KW-0997">Cell inner membrane</keyword>
<evidence type="ECO:0000256" key="13">
    <source>
        <dbReference type="ARBA" id="ARBA00023012"/>
    </source>
</evidence>
<evidence type="ECO:0000256" key="11">
    <source>
        <dbReference type="ARBA" id="ARBA00022840"/>
    </source>
</evidence>
<dbReference type="InterPro" id="IPR004358">
    <property type="entry name" value="Sig_transdc_His_kin-like_C"/>
</dbReference>
<dbReference type="Gene3D" id="1.10.287.130">
    <property type="match status" value="1"/>
</dbReference>
<evidence type="ECO:0000259" key="16">
    <source>
        <dbReference type="PROSITE" id="PS50109"/>
    </source>
</evidence>
<dbReference type="PANTHER" id="PTHR44936:SF5">
    <property type="entry name" value="SENSOR HISTIDINE KINASE ENVZ"/>
    <property type="match status" value="1"/>
</dbReference>
<evidence type="ECO:0000313" key="18">
    <source>
        <dbReference type="EMBL" id="GLS87162.1"/>
    </source>
</evidence>
<evidence type="ECO:0000256" key="12">
    <source>
        <dbReference type="ARBA" id="ARBA00022989"/>
    </source>
</evidence>
<evidence type="ECO:0000256" key="10">
    <source>
        <dbReference type="ARBA" id="ARBA00022777"/>
    </source>
</evidence>
<dbReference type="SUPFAM" id="SSF47384">
    <property type="entry name" value="Homodimeric domain of signal transducing histidine kinase"/>
    <property type="match status" value="1"/>
</dbReference>
<evidence type="ECO:0000256" key="8">
    <source>
        <dbReference type="ARBA" id="ARBA00022692"/>
    </source>
</evidence>
<dbReference type="InterPro" id="IPR003594">
    <property type="entry name" value="HATPase_dom"/>
</dbReference>
<comment type="catalytic activity">
    <reaction evidence="1">
        <text>ATP + protein L-histidine = ADP + protein N-phospho-L-histidine.</text>
        <dbReference type="EC" id="2.7.13.3"/>
    </reaction>
</comment>
<dbReference type="GO" id="GO:0005524">
    <property type="term" value="F:ATP binding"/>
    <property type="evidence" value="ECO:0007669"/>
    <property type="project" value="UniProtKB-KW"/>
</dbReference>
<proteinExistence type="predicted"/>
<dbReference type="GO" id="GO:0000155">
    <property type="term" value="F:phosphorelay sensor kinase activity"/>
    <property type="evidence" value="ECO:0007669"/>
    <property type="project" value="InterPro"/>
</dbReference>
<dbReference type="InterPro" id="IPR005467">
    <property type="entry name" value="His_kinase_dom"/>
</dbReference>
<keyword evidence="13" id="KW-0902">Two-component regulatory system</keyword>
<comment type="subcellular location">
    <subcellularLocation>
        <location evidence="2">Cell inner membrane</location>
        <topology evidence="2">Multi-pass membrane protein</topology>
    </subcellularLocation>
</comment>
<dbReference type="InterPro" id="IPR050980">
    <property type="entry name" value="2C_sensor_his_kinase"/>
</dbReference>
<feature type="transmembrane region" description="Helical" evidence="15">
    <location>
        <begin position="163"/>
        <end position="182"/>
    </location>
</feature>
<reference evidence="18 19" key="1">
    <citation type="journal article" date="2014" name="Int. J. Syst. Evol. Microbiol.">
        <title>Complete genome sequence of Corynebacterium casei LMG S-19264T (=DSM 44701T), isolated from a smear-ripened cheese.</title>
        <authorList>
            <consortium name="US DOE Joint Genome Institute (JGI-PGF)"/>
            <person name="Walter F."/>
            <person name="Albersmeier A."/>
            <person name="Kalinowski J."/>
            <person name="Ruckert C."/>
        </authorList>
    </citation>
    <scope>NUCLEOTIDE SEQUENCE [LARGE SCALE GENOMIC DNA]</scope>
    <source>
        <strain evidence="18 19">NBRC 111766</strain>
    </source>
</reference>
<dbReference type="InterPro" id="IPR036890">
    <property type="entry name" value="HATPase_C_sf"/>
</dbReference>
<evidence type="ECO:0000256" key="9">
    <source>
        <dbReference type="ARBA" id="ARBA00022741"/>
    </source>
</evidence>
<evidence type="ECO:0000313" key="19">
    <source>
        <dbReference type="Proteomes" id="UP001157355"/>
    </source>
</evidence>
<dbReference type="SMART" id="SM00387">
    <property type="entry name" value="HATPase_c"/>
    <property type="match status" value="1"/>
</dbReference>
<organism evidence="18 19">
    <name type="scientific">Cypionkella aquatica</name>
    <dbReference type="NCBI Taxonomy" id="1756042"/>
    <lineage>
        <taxon>Bacteria</taxon>
        <taxon>Pseudomonadati</taxon>
        <taxon>Pseudomonadota</taxon>
        <taxon>Alphaproteobacteria</taxon>
        <taxon>Rhodobacterales</taxon>
        <taxon>Paracoccaceae</taxon>
        <taxon>Cypionkella</taxon>
    </lineage>
</organism>
<dbReference type="Proteomes" id="UP001157355">
    <property type="component" value="Unassembled WGS sequence"/>
</dbReference>
<keyword evidence="9" id="KW-0547">Nucleotide-binding</keyword>
<keyword evidence="4" id="KW-1003">Cell membrane</keyword>
<dbReference type="PRINTS" id="PR00344">
    <property type="entry name" value="BCTRLSENSOR"/>
</dbReference>
<protein>
    <recommendedName>
        <fullName evidence="3">histidine kinase</fullName>
        <ecNumber evidence="3">2.7.13.3</ecNumber>
    </recommendedName>
</protein>
<dbReference type="SMART" id="SM00304">
    <property type="entry name" value="HAMP"/>
    <property type="match status" value="1"/>
</dbReference>
<dbReference type="PROSITE" id="PS50885">
    <property type="entry name" value="HAMP"/>
    <property type="match status" value="1"/>
</dbReference>
<dbReference type="SMART" id="SM00388">
    <property type="entry name" value="HisKA"/>
    <property type="match status" value="1"/>
</dbReference>
<dbReference type="GO" id="GO:0005886">
    <property type="term" value="C:plasma membrane"/>
    <property type="evidence" value="ECO:0007669"/>
    <property type="project" value="UniProtKB-SubCell"/>
</dbReference>
<gene>
    <name evidence="18" type="ORF">GCM10010873_21360</name>
</gene>
<keyword evidence="12 15" id="KW-1133">Transmembrane helix</keyword>
<keyword evidence="14 15" id="KW-0472">Membrane</keyword>
<dbReference type="SUPFAM" id="SSF55874">
    <property type="entry name" value="ATPase domain of HSP90 chaperone/DNA topoisomerase II/histidine kinase"/>
    <property type="match status" value="1"/>
</dbReference>
<dbReference type="Pfam" id="PF02518">
    <property type="entry name" value="HATPase_c"/>
    <property type="match status" value="1"/>
</dbReference>
<feature type="domain" description="Histidine kinase" evidence="16">
    <location>
        <begin position="242"/>
        <end position="446"/>
    </location>
</feature>
<accession>A0AA37TZW0</accession>
<dbReference type="PANTHER" id="PTHR44936">
    <property type="entry name" value="SENSOR PROTEIN CREC"/>
    <property type="match status" value="1"/>
</dbReference>
<dbReference type="InterPro" id="IPR003660">
    <property type="entry name" value="HAMP_dom"/>
</dbReference>
<dbReference type="InterPro" id="IPR003661">
    <property type="entry name" value="HisK_dim/P_dom"/>
</dbReference>
<dbReference type="EMBL" id="BSPP01000007">
    <property type="protein sequence ID" value="GLS87162.1"/>
    <property type="molecule type" value="Genomic_DNA"/>
</dbReference>
<dbReference type="CDD" id="cd00075">
    <property type="entry name" value="HATPase"/>
    <property type="match status" value="1"/>
</dbReference>
<feature type="transmembrane region" description="Helical" evidence="15">
    <location>
        <begin position="13"/>
        <end position="37"/>
    </location>
</feature>
<keyword evidence="7" id="KW-0808">Transferase</keyword>
<evidence type="ECO:0000256" key="14">
    <source>
        <dbReference type="ARBA" id="ARBA00023136"/>
    </source>
</evidence>
<dbReference type="InterPro" id="IPR036097">
    <property type="entry name" value="HisK_dim/P_sf"/>
</dbReference>
<dbReference type="CDD" id="cd00082">
    <property type="entry name" value="HisKA"/>
    <property type="match status" value="1"/>
</dbReference>
<dbReference type="Pfam" id="PF00512">
    <property type="entry name" value="HisKA"/>
    <property type="match status" value="1"/>
</dbReference>
<dbReference type="AlphaFoldDB" id="A0AA37TZW0"/>
<evidence type="ECO:0000256" key="3">
    <source>
        <dbReference type="ARBA" id="ARBA00012438"/>
    </source>
</evidence>
<dbReference type="RefSeq" id="WP_284325340.1">
    <property type="nucleotide sequence ID" value="NZ_BSPP01000007.1"/>
</dbReference>
<evidence type="ECO:0000256" key="7">
    <source>
        <dbReference type="ARBA" id="ARBA00022679"/>
    </source>
</evidence>
<keyword evidence="8 15" id="KW-0812">Transmembrane</keyword>
<evidence type="ECO:0000256" key="2">
    <source>
        <dbReference type="ARBA" id="ARBA00004429"/>
    </source>
</evidence>
<dbReference type="EC" id="2.7.13.3" evidence="3"/>
<name>A0AA37TZW0_9RHOB</name>
<evidence type="ECO:0000256" key="6">
    <source>
        <dbReference type="ARBA" id="ARBA00022553"/>
    </source>
</evidence>
<dbReference type="Gene3D" id="3.30.565.10">
    <property type="entry name" value="Histidine kinase-like ATPase, C-terminal domain"/>
    <property type="match status" value="1"/>
</dbReference>